<keyword evidence="3" id="KW-0539">Nucleus</keyword>
<sequence>SLPPVETKSTHLWRFMRDLLDDPQFNPVYIKWENREKGVFRIVPGQSKNIARLWGMKKNNPTMTFDKMSRSLR</sequence>
<dbReference type="InParanoid" id="T1FXL4"/>
<evidence type="ECO:0000256" key="1">
    <source>
        <dbReference type="ARBA" id="ARBA00005562"/>
    </source>
</evidence>
<dbReference type="InterPro" id="IPR036388">
    <property type="entry name" value="WH-like_DNA-bd_sf"/>
</dbReference>
<dbReference type="EnsemblMetazoa" id="HelroT63872">
    <property type="protein sequence ID" value="HelroP63872"/>
    <property type="gene ID" value="HelroG63872"/>
</dbReference>
<dbReference type="HOGENOM" id="CLU_099695_1_1_1"/>
<comment type="subcellular location">
    <subcellularLocation>
        <location evidence="3">Nucleus</location>
    </subcellularLocation>
</comment>
<evidence type="ECO:0000313" key="5">
    <source>
        <dbReference type="EMBL" id="ESO05956.1"/>
    </source>
</evidence>
<reference evidence="7" key="1">
    <citation type="submission" date="2012-12" db="EMBL/GenBank/DDBJ databases">
        <authorList>
            <person name="Hellsten U."/>
            <person name="Grimwood J."/>
            <person name="Chapman J.A."/>
            <person name="Shapiro H."/>
            <person name="Aerts A."/>
            <person name="Otillar R.P."/>
            <person name="Terry A.Y."/>
            <person name="Boore J.L."/>
            <person name="Simakov O."/>
            <person name="Marletaz F."/>
            <person name="Cho S.-J."/>
            <person name="Edsinger-Gonzales E."/>
            <person name="Havlak P."/>
            <person name="Kuo D.-H."/>
            <person name="Larsson T."/>
            <person name="Lv J."/>
            <person name="Arendt D."/>
            <person name="Savage R."/>
            <person name="Osoegawa K."/>
            <person name="de Jong P."/>
            <person name="Lindberg D.R."/>
            <person name="Seaver E.C."/>
            <person name="Weisblat D.A."/>
            <person name="Putnam N.H."/>
            <person name="Grigoriev I.V."/>
            <person name="Rokhsar D.S."/>
        </authorList>
    </citation>
    <scope>NUCLEOTIDE SEQUENCE</scope>
</reference>
<comment type="similarity">
    <text evidence="1 3">Belongs to the ETS family.</text>
</comment>
<dbReference type="FunFam" id="1.10.10.10:FF:001384">
    <property type="entry name" value="Uncharacterized protein"/>
    <property type="match status" value="1"/>
</dbReference>
<dbReference type="OrthoDB" id="5961210at2759"/>
<proteinExistence type="inferred from homology"/>
<dbReference type="GO" id="GO:0006357">
    <property type="term" value="P:regulation of transcription by RNA polymerase II"/>
    <property type="evidence" value="ECO:0000318"/>
    <property type="project" value="GO_Central"/>
</dbReference>
<reference evidence="5 7" key="2">
    <citation type="journal article" date="2013" name="Nature">
        <title>Insights into bilaterian evolution from three spiralian genomes.</title>
        <authorList>
            <person name="Simakov O."/>
            <person name="Marletaz F."/>
            <person name="Cho S.J."/>
            <person name="Edsinger-Gonzales E."/>
            <person name="Havlak P."/>
            <person name="Hellsten U."/>
            <person name="Kuo D.H."/>
            <person name="Larsson T."/>
            <person name="Lv J."/>
            <person name="Arendt D."/>
            <person name="Savage R."/>
            <person name="Osoegawa K."/>
            <person name="de Jong P."/>
            <person name="Grimwood J."/>
            <person name="Chapman J.A."/>
            <person name="Shapiro H."/>
            <person name="Aerts A."/>
            <person name="Otillar R.P."/>
            <person name="Terry A.Y."/>
            <person name="Boore J.L."/>
            <person name="Grigoriev I.V."/>
            <person name="Lindberg D.R."/>
            <person name="Seaver E.C."/>
            <person name="Weisblat D.A."/>
            <person name="Putnam N.H."/>
            <person name="Rokhsar D.S."/>
        </authorList>
    </citation>
    <scope>NUCLEOTIDE SEQUENCE</scope>
</reference>
<dbReference type="PRINTS" id="PR00454">
    <property type="entry name" value="ETSDOMAIN"/>
</dbReference>
<dbReference type="GO" id="GO:0005634">
    <property type="term" value="C:nucleus"/>
    <property type="evidence" value="ECO:0000318"/>
    <property type="project" value="GO_Central"/>
</dbReference>
<dbReference type="Proteomes" id="UP000015101">
    <property type="component" value="Unassembled WGS sequence"/>
</dbReference>
<dbReference type="GeneID" id="20213562"/>
<protein>
    <recommendedName>
        <fullName evidence="4">ETS domain-containing protein</fullName>
    </recommendedName>
</protein>
<accession>T1FXL4</accession>
<dbReference type="STRING" id="6412.T1FXL4"/>
<evidence type="ECO:0000259" key="4">
    <source>
        <dbReference type="PROSITE" id="PS50061"/>
    </source>
</evidence>
<dbReference type="PANTHER" id="PTHR11849">
    <property type="entry name" value="ETS"/>
    <property type="match status" value="1"/>
</dbReference>
<dbReference type="GO" id="GO:0043565">
    <property type="term" value="F:sequence-specific DNA binding"/>
    <property type="evidence" value="ECO:0007669"/>
    <property type="project" value="InterPro"/>
</dbReference>
<dbReference type="CTD" id="20213562"/>
<dbReference type="SUPFAM" id="SSF46785">
    <property type="entry name" value="Winged helix' DNA-binding domain"/>
    <property type="match status" value="1"/>
</dbReference>
<evidence type="ECO:0000313" key="7">
    <source>
        <dbReference type="Proteomes" id="UP000015101"/>
    </source>
</evidence>
<dbReference type="PROSITE" id="PS50061">
    <property type="entry name" value="ETS_DOMAIN_3"/>
    <property type="match status" value="1"/>
</dbReference>
<keyword evidence="7" id="KW-1185">Reference proteome</keyword>
<dbReference type="SMART" id="SM00413">
    <property type="entry name" value="ETS"/>
    <property type="match status" value="1"/>
</dbReference>
<dbReference type="eggNOG" id="KOG3804">
    <property type="taxonomic scope" value="Eukaryota"/>
</dbReference>
<dbReference type="RefSeq" id="XP_009015324.1">
    <property type="nucleotide sequence ID" value="XM_009017076.1"/>
</dbReference>
<reference evidence="6" key="3">
    <citation type="submission" date="2015-06" db="UniProtKB">
        <authorList>
            <consortium name="EnsemblMetazoa"/>
        </authorList>
    </citation>
    <scope>IDENTIFICATION</scope>
</reference>
<organism evidence="6 7">
    <name type="scientific">Helobdella robusta</name>
    <name type="common">Californian leech</name>
    <dbReference type="NCBI Taxonomy" id="6412"/>
    <lineage>
        <taxon>Eukaryota</taxon>
        <taxon>Metazoa</taxon>
        <taxon>Spiralia</taxon>
        <taxon>Lophotrochozoa</taxon>
        <taxon>Annelida</taxon>
        <taxon>Clitellata</taxon>
        <taxon>Hirudinea</taxon>
        <taxon>Rhynchobdellida</taxon>
        <taxon>Glossiphoniidae</taxon>
        <taxon>Helobdella</taxon>
    </lineage>
</organism>
<dbReference type="PANTHER" id="PTHR11849:SF190">
    <property type="entry name" value="ETS-DOMAIN PROTEIN"/>
    <property type="match status" value="1"/>
</dbReference>
<feature type="domain" description="ETS" evidence="4">
    <location>
        <begin position="10"/>
        <end position="73"/>
    </location>
</feature>
<evidence type="ECO:0000256" key="2">
    <source>
        <dbReference type="ARBA" id="ARBA00023125"/>
    </source>
</evidence>
<dbReference type="OMA" id="VETKSTH"/>
<dbReference type="GO" id="GO:0030154">
    <property type="term" value="P:cell differentiation"/>
    <property type="evidence" value="ECO:0000318"/>
    <property type="project" value="GO_Central"/>
</dbReference>
<dbReference type="Pfam" id="PF00178">
    <property type="entry name" value="Ets"/>
    <property type="match status" value="1"/>
</dbReference>
<dbReference type="GO" id="GO:0000981">
    <property type="term" value="F:DNA-binding transcription factor activity, RNA polymerase II-specific"/>
    <property type="evidence" value="ECO:0000318"/>
    <property type="project" value="GO_Central"/>
</dbReference>
<evidence type="ECO:0000256" key="3">
    <source>
        <dbReference type="RuleBase" id="RU004019"/>
    </source>
</evidence>
<keyword evidence="2 3" id="KW-0238">DNA-binding</keyword>
<dbReference type="Gene3D" id="1.10.10.10">
    <property type="entry name" value="Winged helix-like DNA-binding domain superfamily/Winged helix DNA-binding domain"/>
    <property type="match status" value="1"/>
</dbReference>
<gene>
    <name evidence="6" type="primary">20213562</name>
    <name evidence="5" type="ORF">HELRODRAFT_63872</name>
</gene>
<dbReference type="InterPro" id="IPR046328">
    <property type="entry name" value="ETS_fam"/>
</dbReference>
<dbReference type="EMBL" id="AMQM01000485">
    <property type="status" value="NOT_ANNOTATED_CDS"/>
    <property type="molecule type" value="Genomic_DNA"/>
</dbReference>
<dbReference type="KEGG" id="hro:HELRODRAFT_63872"/>
<dbReference type="InterPro" id="IPR036390">
    <property type="entry name" value="WH_DNA-bd_sf"/>
</dbReference>
<dbReference type="InterPro" id="IPR000418">
    <property type="entry name" value="Ets_dom"/>
</dbReference>
<name>T1FXL4_HELRO</name>
<dbReference type="AlphaFoldDB" id="T1FXL4"/>
<evidence type="ECO:0000313" key="6">
    <source>
        <dbReference type="EnsemblMetazoa" id="HelroP63872"/>
    </source>
</evidence>
<dbReference type="EMBL" id="KB096324">
    <property type="protein sequence ID" value="ESO05956.1"/>
    <property type="molecule type" value="Genomic_DNA"/>
</dbReference>